<evidence type="ECO:0000256" key="2">
    <source>
        <dbReference type="ARBA" id="ARBA00022741"/>
    </source>
</evidence>
<keyword evidence="3" id="KW-0067">ATP-binding</keyword>
<evidence type="ECO:0000313" key="12">
    <source>
        <dbReference type="Proteomes" id="UP001362999"/>
    </source>
</evidence>
<dbReference type="SMART" id="SM00487">
    <property type="entry name" value="DEXDc"/>
    <property type="match status" value="1"/>
</dbReference>
<dbReference type="GO" id="GO:0009378">
    <property type="term" value="F:four-way junction helicase activity"/>
    <property type="evidence" value="ECO:0007669"/>
    <property type="project" value="TreeGrafter"/>
</dbReference>
<name>A0AAV9ZMV6_9AGAR</name>
<evidence type="ECO:0000256" key="7">
    <source>
        <dbReference type="ARBA" id="ARBA00034808"/>
    </source>
</evidence>
<evidence type="ECO:0000259" key="9">
    <source>
        <dbReference type="PROSITE" id="PS51192"/>
    </source>
</evidence>
<dbReference type="Pfam" id="PF00270">
    <property type="entry name" value="DEAD"/>
    <property type="match status" value="1"/>
</dbReference>
<organism evidence="11 12">
    <name type="scientific">Favolaschia claudopus</name>
    <dbReference type="NCBI Taxonomy" id="2862362"/>
    <lineage>
        <taxon>Eukaryota</taxon>
        <taxon>Fungi</taxon>
        <taxon>Dikarya</taxon>
        <taxon>Basidiomycota</taxon>
        <taxon>Agaricomycotina</taxon>
        <taxon>Agaricomycetes</taxon>
        <taxon>Agaricomycetidae</taxon>
        <taxon>Agaricales</taxon>
        <taxon>Marasmiineae</taxon>
        <taxon>Mycenaceae</taxon>
        <taxon>Favolaschia</taxon>
    </lineage>
</organism>
<evidence type="ECO:0000256" key="1">
    <source>
        <dbReference type="ARBA" id="ARBA00005446"/>
    </source>
</evidence>
<comment type="similarity">
    <text evidence="1">Belongs to the helicase family. RecQ subfamily.</text>
</comment>
<dbReference type="EC" id="5.6.2.4" evidence="7"/>
<dbReference type="Proteomes" id="UP001362999">
    <property type="component" value="Unassembled WGS sequence"/>
</dbReference>
<dbReference type="PROSITE" id="PS51192">
    <property type="entry name" value="HELICASE_ATP_BIND_1"/>
    <property type="match status" value="1"/>
</dbReference>
<keyword evidence="2" id="KW-0547">Nucleotide-binding</keyword>
<dbReference type="SMART" id="SM00490">
    <property type="entry name" value="HELICc"/>
    <property type="match status" value="1"/>
</dbReference>
<dbReference type="InterPro" id="IPR011545">
    <property type="entry name" value="DEAD/DEAH_box_helicase_dom"/>
</dbReference>
<dbReference type="InterPro" id="IPR014001">
    <property type="entry name" value="Helicase_ATP-bd"/>
</dbReference>
<evidence type="ECO:0000256" key="4">
    <source>
        <dbReference type="ARBA" id="ARBA00023125"/>
    </source>
</evidence>
<dbReference type="GO" id="GO:0005737">
    <property type="term" value="C:cytoplasm"/>
    <property type="evidence" value="ECO:0007669"/>
    <property type="project" value="TreeGrafter"/>
</dbReference>
<comment type="catalytic activity">
    <reaction evidence="6">
        <text>Couples ATP hydrolysis with the unwinding of duplex DNA by translocating in the 3'-5' direction.</text>
        <dbReference type="EC" id="5.6.2.4"/>
    </reaction>
</comment>
<sequence>MAPQIRWKSTQGRDTVAQIVKKLVPRWKNGLHAWQLDLVGRILDGEDLLCCIATGAGKSALFSVPIIVLRELARNPGNYPNLPVRTTFPVGLVITPTKGLAANIVSELANLDVPAFPYCQDTISKARINGRDLVKEIQECKTWNIICLDPEHLRDKAWREITGSSTFSANVVYGCVDEAHLINEWGTDFRPLFKHIGALFRGRLPSHISVFAMSATIQPGAPMKSITDSLGMFDGAFHLYRSSNERPNTQFIMEPLENGIGGRIFPQLLVILNSGRKTVIHCRTIDDVLRVLLYLWKCLPPGPHRLRRLQMYHSLRSYEDNEAILRWLDEDPECQVVIATIAFANGLNIRALLDSITLGFPENIDQLWQEAGRVGRSPETMSRAMVLYQPRSLAAAEKQLAGPSPANGNKGKTAEGTKPMEHAKALVLAEKTCYIAAINRIYKNPPLELTTLDCIAAERRLPCSLCAARNNIELDFPTPPLPRGTKLPPFTAPPTEESLIEKKFRLTKKEREECEPKLIEFGQMVYRGEHRAREHRHRPRSSYFPDSIVSSMLNNLLVIESFTDLEPFSRSWAFAGQYRVRLYSLLQELRATILDQREQAKVDKAAKAKATRQSKKAAAQPDSDSGMDVDNDAPDDTDSDADRRSSPIPPPPKRTKSALKETTNTPSGKPKKAAGPKAANADANLVGKITSTFAAPYRTSGRDRAARRGNR</sequence>
<comment type="caution">
    <text evidence="11">The sequence shown here is derived from an EMBL/GenBank/DDBJ whole genome shotgun (WGS) entry which is preliminary data.</text>
</comment>
<feature type="domain" description="Helicase ATP-binding" evidence="9">
    <location>
        <begin position="39"/>
        <end position="219"/>
    </location>
</feature>
<dbReference type="Pfam" id="PF00271">
    <property type="entry name" value="Helicase_C"/>
    <property type="match status" value="1"/>
</dbReference>
<dbReference type="Gene3D" id="3.40.50.300">
    <property type="entry name" value="P-loop containing nucleotide triphosphate hydrolases"/>
    <property type="match status" value="2"/>
</dbReference>
<evidence type="ECO:0000256" key="8">
    <source>
        <dbReference type="SAM" id="MobiDB-lite"/>
    </source>
</evidence>
<gene>
    <name evidence="11" type="ORF">R3P38DRAFT_3229961</name>
</gene>
<feature type="domain" description="Helicase C-terminal" evidence="10">
    <location>
        <begin position="264"/>
        <end position="425"/>
    </location>
</feature>
<keyword evidence="5" id="KW-0413">Isomerase</keyword>
<dbReference type="GO" id="GO:0016787">
    <property type="term" value="F:hydrolase activity"/>
    <property type="evidence" value="ECO:0007669"/>
    <property type="project" value="UniProtKB-KW"/>
</dbReference>
<keyword evidence="4" id="KW-0238">DNA-binding</keyword>
<evidence type="ECO:0000259" key="10">
    <source>
        <dbReference type="PROSITE" id="PS51194"/>
    </source>
</evidence>
<feature type="region of interest" description="Disordered" evidence="8">
    <location>
        <begin position="605"/>
        <end position="683"/>
    </location>
</feature>
<keyword evidence="12" id="KW-1185">Reference proteome</keyword>
<feature type="compositionally biased region" description="Acidic residues" evidence="8">
    <location>
        <begin position="625"/>
        <end position="639"/>
    </location>
</feature>
<dbReference type="PROSITE" id="PS51194">
    <property type="entry name" value="HELICASE_CTER"/>
    <property type="match status" value="1"/>
</dbReference>
<dbReference type="GO" id="GO:0003677">
    <property type="term" value="F:DNA binding"/>
    <property type="evidence" value="ECO:0007669"/>
    <property type="project" value="UniProtKB-KW"/>
</dbReference>
<protein>
    <recommendedName>
        <fullName evidence="7">DNA 3'-5' helicase</fullName>
        <ecNumber evidence="7">5.6.2.4</ecNumber>
    </recommendedName>
</protein>
<dbReference type="GO" id="GO:0043138">
    <property type="term" value="F:3'-5' DNA helicase activity"/>
    <property type="evidence" value="ECO:0007669"/>
    <property type="project" value="UniProtKB-EC"/>
</dbReference>
<accession>A0AAV9ZMV6</accession>
<evidence type="ECO:0000313" key="11">
    <source>
        <dbReference type="EMBL" id="KAK6987803.1"/>
    </source>
</evidence>
<evidence type="ECO:0000256" key="3">
    <source>
        <dbReference type="ARBA" id="ARBA00022840"/>
    </source>
</evidence>
<dbReference type="InterPro" id="IPR027417">
    <property type="entry name" value="P-loop_NTPase"/>
</dbReference>
<dbReference type="EMBL" id="JAWWNJ010000128">
    <property type="protein sequence ID" value="KAK6987803.1"/>
    <property type="molecule type" value="Genomic_DNA"/>
</dbReference>
<dbReference type="GO" id="GO:0005524">
    <property type="term" value="F:ATP binding"/>
    <property type="evidence" value="ECO:0007669"/>
    <property type="project" value="UniProtKB-KW"/>
</dbReference>
<evidence type="ECO:0000256" key="6">
    <source>
        <dbReference type="ARBA" id="ARBA00034617"/>
    </source>
</evidence>
<dbReference type="GO" id="GO:0005694">
    <property type="term" value="C:chromosome"/>
    <property type="evidence" value="ECO:0007669"/>
    <property type="project" value="TreeGrafter"/>
</dbReference>
<dbReference type="PANTHER" id="PTHR13710:SF105">
    <property type="entry name" value="ATP-DEPENDENT DNA HELICASE Q1"/>
    <property type="match status" value="1"/>
</dbReference>
<dbReference type="InterPro" id="IPR001650">
    <property type="entry name" value="Helicase_C-like"/>
</dbReference>
<proteinExistence type="inferred from homology"/>
<keyword evidence="11" id="KW-0378">Hydrolase</keyword>
<evidence type="ECO:0000256" key="5">
    <source>
        <dbReference type="ARBA" id="ARBA00023235"/>
    </source>
</evidence>
<dbReference type="AlphaFoldDB" id="A0AAV9ZMV6"/>
<reference evidence="11 12" key="1">
    <citation type="journal article" date="2024" name="J Genomics">
        <title>Draft genome sequencing and assembly of Favolaschia claudopus CIRM-BRFM 2984 isolated from oak limbs.</title>
        <authorList>
            <person name="Navarro D."/>
            <person name="Drula E."/>
            <person name="Chaduli D."/>
            <person name="Cazenave R."/>
            <person name="Ahrendt S."/>
            <person name="Wang J."/>
            <person name="Lipzen A."/>
            <person name="Daum C."/>
            <person name="Barry K."/>
            <person name="Grigoriev I.V."/>
            <person name="Favel A."/>
            <person name="Rosso M.N."/>
            <person name="Martin F."/>
        </authorList>
    </citation>
    <scope>NUCLEOTIDE SEQUENCE [LARGE SCALE GENOMIC DNA]</scope>
    <source>
        <strain evidence="11 12">CIRM-BRFM 2984</strain>
    </source>
</reference>
<dbReference type="SUPFAM" id="SSF52540">
    <property type="entry name" value="P-loop containing nucleoside triphosphate hydrolases"/>
    <property type="match status" value="1"/>
</dbReference>
<dbReference type="PANTHER" id="PTHR13710">
    <property type="entry name" value="DNA HELICASE RECQ FAMILY MEMBER"/>
    <property type="match status" value="1"/>
</dbReference>
<dbReference type="GO" id="GO:0000724">
    <property type="term" value="P:double-strand break repair via homologous recombination"/>
    <property type="evidence" value="ECO:0007669"/>
    <property type="project" value="TreeGrafter"/>
</dbReference>